<comment type="caution">
    <text evidence="1">The sequence shown here is derived from an EMBL/GenBank/DDBJ whole genome shotgun (WGS) entry which is preliminary data.</text>
</comment>
<evidence type="ECO:0000313" key="1">
    <source>
        <dbReference type="EMBL" id="KAK8877894.1"/>
    </source>
</evidence>
<accession>A0ABR2JJ84</accession>
<protein>
    <recommendedName>
        <fullName evidence="3">Glycosyltransferase 2-like domain-containing protein</fullName>
    </recommendedName>
</protein>
<dbReference type="EMBL" id="JAPFFF010000011">
    <property type="protein sequence ID" value="KAK8877894.1"/>
    <property type="molecule type" value="Genomic_DNA"/>
</dbReference>
<sequence>MFIFYVLFIEITVLQLRNIIFRFMDIDEIIFFQYTNKQAFQNNLLLLTVGYNNIWALDYQIRLIKKFVLDEFIHIILDNSIHQTISEQIRLLCRKYNVSYFRCVTRSKQTPSRHHASALNWALKNVIPKFNFYIFGFLDHDLFPLYPVSILSRFGSGKEFYGRYQERKLYDMWYLWPGFCFFSRKFFDIALMNMLPGYHGDTGGSLYPYLKFKTKKNGTFAIENIINFTNSELSYQVYDLTWVHTVALSNWDKKSSNFWKIKKELIQNLLDCHLENRLAHSSLEKFRNSAKAR</sequence>
<evidence type="ECO:0000313" key="2">
    <source>
        <dbReference type="Proteomes" id="UP001470230"/>
    </source>
</evidence>
<proteinExistence type="predicted"/>
<organism evidence="1 2">
    <name type="scientific">Tritrichomonas musculus</name>
    <dbReference type="NCBI Taxonomy" id="1915356"/>
    <lineage>
        <taxon>Eukaryota</taxon>
        <taxon>Metamonada</taxon>
        <taxon>Parabasalia</taxon>
        <taxon>Tritrichomonadida</taxon>
        <taxon>Tritrichomonadidae</taxon>
        <taxon>Tritrichomonas</taxon>
    </lineage>
</organism>
<evidence type="ECO:0008006" key="3">
    <source>
        <dbReference type="Google" id="ProtNLM"/>
    </source>
</evidence>
<reference evidence="1 2" key="1">
    <citation type="submission" date="2024-04" db="EMBL/GenBank/DDBJ databases">
        <title>Tritrichomonas musculus Genome.</title>
        <authorList>
            <person name="Alves-Ferreira E."/>
            <person name="Grigg M."/>
            <person name="Lorenzi H."/>
            <person name="Galac M."/>
        </authorList>
    </citation>
    <scope>NUCLEOTIDE SEQUENCE [LARGE SCALE GENOMIC DNA]</scope>
    <source>
        <strain evidence="1 2">EAF2021</strain>
    </source>
</reference>
<keyword evidence="2" id="KW-1185">Reference proteome</keyword>
<gene>
    <name evidence="1" type="ORF">M9Y10_004657</name>
</gene>
<dbReference type="Proteomes" id="UP001470230">
    <property type="component" value="Unassembled WGS sequence"/>
</dbReference>
<name>A0ABR2JJ84_9EUKA</name>